<keyword evidence="6 10" id="KW-1133">Transmembrane helix</keyword>
<evidence type="ECO:0000256" key="3">
    <source>
        <dbReference type="ARBA" id="ARBA00022448"/>
    </source>
</evidence>
<feature type="transmembrane region" description="Helical" evidence="10">
    <location>
        <begin position="264"/>
        <end position="285"/>
    </location>
</feature>
<dbReference type="FunFam" id="1.10.3370.10:FF:000001">
    <property type="entry name" value="Preprotein translocase subunit SecY"/>
    <property type="match status" value="1"/>
</dbReference>
<evidence type="ECO:0000313" key="15">
    <source>
        <dbReference type="Proteomes" id="UP000811545"/>
    </source>
</evidence>
<dbReference type="Pfam" id="PF00344">
    <property type="entry name" value="SecY"/>
    <property type="match status" value="1"/>
</dbReference>
<comment type="caution">
    <text evidence="10">Lacks conserved residue(s) required for the propagation of feature annotation.</text>
</comment>
<evidence type="ECO:0000256" key="11">
    <source>
        <dbReference type="RuleBase" id="RU000537"/>
    </source>
</evidence>
<feature type="transmembrane region" description="Helical" evidence="10">
    <location>
        <begin position="360"/>
        <end position="378"/>
    </location>
</feature>
<evidence type="ECO:0000256" key="12">
    <source>
        <dbReference type="RuleBase" id="RU003484"/>
    </source>
</evidence>
<comment type="subunit">
    <text evidence="10">Component of the Sec protein translocase complex. Heterotrimer consisting of SecY, SecE and SecG subunits. The heterotrimers can form oligomers, although 1 heterotrimer is thought to be able to translocate proteins. Interacts with the ribosome. Interacts with SecDF, and other proteins may be involved. Interacts with SecA.</text>
</comment>
<evidence type="ECO:0000256" key="5">
    <source>
        <dbReference type="ARBA" id="ARBA00022927"/>
    </source>
</evidence>
<comment type="subcellular location">
    <subcellularLocation>
        <location evidence="10">Cell membrane</location>
        <topology evidence="10">Multi-pass membrane protein</topology>
    </subcellularLocation>
    <subcellularLocation>
        <location evidence="1 12">Membrane</location>
        <topology evidence="1 12">Multi-pass membrane protein</topology>
    </subcellularLocation>
</comment>
<protein>
    <recommendedName>
        <fullName evidence="9 10">Protein translocase subunit SecY</fullName>
    </recommendedName>
</protein>
<keyword evidence="4 10" id="KW-0812">Transmembrane</keyword>
<feature type="transmembrane region" description="Helical" evidence="10">
    <location>
        <begin position="384"/>
        <end position="402"/>
    </location>
</feature>
<evidence type="ECO:0000256" key="7">
    <source>
        <dbReference type="ARBA" id="ARBA00023010"/>
    </source>
</evidence>
<comment type="caution">
    <text evidence="14">The sequence shown here is derived from an EMBL/GenBank/DDBJ whole genome shotgun (WGS) entry which is preliminary data.</text>
</comment>
<reference evidence="14 15" key="1">
    <citation type="journal article" date="2021" name="bioRxiv">
        <title>Unique metabolic strategies in Hadean analogues reveal hints for primordial physiology.</title>
        <authorList>
            <person name="Nobu M.K."/>
            <person name="Nakai R."/>
            <person name="Tamazawa S."/>
            <person name="Mori H."/>
            <person name="Toyoda A."/>
            <person name="Ijiri A."/>
            <person name="Suzuki S."/>
            <person name="Kurokawa K."/>
            <person name="Kamagata Y."/>
            <person name="Tamaki H."/>
        </authorList>
    </citation>
    <scope>NUCLEOTIDE SEQUENCE [LARGE SCALE GENOMIC DNA]</scope>
    <source>
        <strain evidence="14">BS525</strain>
    </source>
</reference>
<evidence type="ECO:0000256" key="8">
    <source>
        <dbReference type="ARBA" id="ARBA00023136"/>
    </source>
</evidence>
<dbReference type="InterPro" id="IPR002208">
    <property type="entry name" value="SecY/SEC61-alpha"/>
</dbReference>
<evidence type="ECO:0000256" key="6">
    <source>
        <dbReference type="ARBA" id="ARBA00022989"/>
    </source>
</evidence>
<evidence type="ECO:0000256" key="1">
    <source>
        <dbReference type="ARBA" id="ARBA00004141"/>
    </source>
</evidence>
<dbReference type="PROSITE" id="PS00755">
    <property type="entry name" value="SECY_1"/>
    <property type="match status" value="1"/>
</dbReference>
<dbReference type="InterPro" id="IPR030659">
    <property type="entry name" value="SecY_CS"/>
</dbReference>
<feature type="transmembrane region" description="Helical" evidence="10">
    <location>
        <begin position="205"/>
        <end position="228"/>
    </location>
</feature>
<feature type="transmembrane region" description="Helical" evidence="10">
    <location>
        <begin position="59"/>
        <end position="92"/>
    </location>
</feature>
<dbReference type="PANTHER" id="PTHR10906">
    <property type="entry name" value="SECY/SEC61-ALPHA FAMILY MEMBER"/>
    <property type="match status" value="1"/>
</dbReference>
<keyword evidence="3 10" id="KW-0813">Transport</keyword>
<feature type="transmembrane region" description="Helical" evidence="10">
    <location>
        <begin position="21"/>
        <end position="39"/>
    </location>
</feature>
<keyword evidence="5 10" id="KW-0653">Protein transport</keyword>
<name>A0A9E2F5T2_PSYF1</name>
<dbReference type="GO" id="GO:0005886">
    <property type="term" value="C:plasma membrane"/>
    <property type="evidence" value="ECO:0007669"/>
    <property type="project" value="UniProtKB-SubCell"/>
</dbReference>
<evidence type="ECO:0000256" key="13">
    <source>
        <dbReference type="RuleBase" id="RU004349"/>
    </source>
</evidence>
<proteinExistence type="inferred from homology"/>
<dbReference type="PROSITE" id="PS00756">
    <property type="entry name" value="SECY_2"/>
    <property type="match status" value="1"/>
</dbReference>
<evidence type="ECO:0000256" key="4">
    <source>
        <dbReference type="ARBA" id="ARBA00022692"/>
    </source>
</evidence>
<sequence>MWQNLLGALGIKELKIRFLNTLLMLAIIRIGTFIPVPYIQAERLRDLVEQGGVLGLLNLFSGGGLANASLFALGVLPYINASIIMQLLTSVIPRLEQLSREEGQEGREQIQKYVRYLTVALGTLQSYAMAVALSRLGMLKETSLLSLSIIALALTAGAMLILWLGELLTEIGIGNGVSLIIFAGIIARLPSSIIAAFQFVRTGELHVFTLILGIAGSVILLAATIFTYQAERRIPVQYARKVVGRRVYGGQSTYLPLKLIQAGVLPIIFASSFLVFPSSIAQFIGGTTLRRIGEILADPNGLTHNIIFFLLIIFFTYFYTSITFDPNRLSNDIKKYGGYIPGIRPGEATATHIGTVLSRATFPAAVFLGLIAISPNIFTSILGLDAFIFGGTAILIVIGVALETMRQIESYLLVRHYEGLLK</sequence>
<organism evidence="14 15">
    <name type="scientific">Psychracetigena formicireducens</name>
    <dbReference type="NCBI Taxonomy" id="2986056"/>
    <lineage>
        <taxon>Bacteria</taxon>
        <taxon>Bacillati</taxon>
        <taxon>Candidatus Lithacetigenota</taxon>
        <taxon>Candidatus Psychracetigena</taxon>
    </lineage>
</organism>
<dbReference type="GO" id="GO:0043952">
    <property type="term" value="P:protein transport by the Sec complex"/>
    <property type="evidence" value="ECO:0007669"/>
    <property type="project" value="UniProtKB-UniRule"/>
</dbReference>
<dbReference type="Proteomes" id="UP000811545">
    <property type="component" value="Unassembled WGS sequence"/>
</dbReference>
<feature type="transmembrane region" description="Helical" evidence="10">
    <location>
        <begin position="145"/>
        <end position="165"/>
    </location>
</feature>
<dbReference type="HAMAP" id="MF_01465">
    <property type="entry name" value="SecY"/>
    <property type="match status" value="1"/>
</dbReference>
<evidence type="ECO:0000256" key="10">
    <source>
        <dbReference type="HAMAP-Rule" id="MF_01465"/>
    </source>
</evidence>
<dbReference type="Gene3D" id="1.10.3370.10">
    <property type="entry name" value="SecY subunit domain"/>
    <property type="match status" value="1"/>
</dbReference>
<evidence type="ECO:0000313" key="14">
    <source>
        <dbReference type="EMBL" id="MBT9144675.1"/>
    </source>
</evidence>
<dbReference type="InterPro" id="IPR023201">
    <property type="entry name" value="SecY_dom_sf"/>
</dbReference>
<gene>
    <name evidence="10 14" type="primary">secY</name>
    <name evidence="14" type="ORF">DDT42_00520</name>
</gene>
<dbReference type="InterPro" id="IPR026593">
    <property type="entry name" value="SecY"/>
</dbReference>
<dbReference type="NCBIfam" id="TIGR00967">
    <property type="entry name" value="3a0501s007"/>
    <property type="match status" value="1"/>
</dbReference>
<evidence type="ECO:0000256" key="2">
    <source>
        <dbReference type="ARBA" id="ARBA00005751"/>
    </source>
</evidence>
<comment type="function">
    <text evidence="10 11">The central subunit of the protein translocation channel SecYEG. Consists of two halves formed by TMs 1-5 and 6-10. These two domains form a lateral gate at the front which open onto the bilayer between TMs 2 and 7, and are clamped together by SecE at the back. The channel is closed by both a pore ring composed of hydrophobic SecY resides and a short helix (helix 2A) on the extracellular side of the membrane which forms a plug. The plug probably moves laterally to allow the channel to open. The ring and the pore may move independently.</text>
</comment>
<evidence type="ECO:0000256" key="9">
    <source>
        <dbReference type="ARBA" id="ARBA00039733"/>
    </source>
</evidence>
<dbReference type="PIRSF" id="PIRSF004557">
    <property type="entry name" value="SecY"/>
    <property type="match status" value="1"/>
</dbReference>
<comment type="similarity">
    <text evidence="2 10 13">Belongs to the SecY/SEC61-alpha family.</text>
</comment>
<keyword evidence="10" id="KW-1003">Cell membrane</keyword>
<keyword evidence="8 10" id="KW-0472">Membrane</keyword>
<keyword evidence="7 10" id="KW-0811">Translocation</keyword>
<dbReference type="EMBL" id="QLTW01000016">
    <property type="protein sequence ID" value="MBT9144675.1"/>
    <property type="molecule type" value="Genomic_DNA"/>
</dbReference>
<dbReference type="PRINTS" id="PR00303">
    <property type="entry name" value="SECYTRNLCASE"/>
</dbReference>
<feature type="transmembrane region" description="Helical" evidence="10">
    <location>
        <begin position="305"/>
        <end position="324"/>
    </location>
</feature>
<dbReference type="AlphaFoldDB" id="A0A9E2F5T2"/>
<dbReference type="GO" id="GO:0006605">
    <property type="term" value="P:protein targeting"/>
    <property type="evidence" value="ECO:0007669"/>
    <property type="project" value="UniProtKB-UniRule"/>
</dbReference>
<dbReference type="SUPFAM" id="SSF103491">
    <property type="entry name" value="Preprotein translocase SecY subunit"/>
    <property type="match status" value="1"/>
</dbReference>
<accession>A0A9E2F5T2</accession>
<dbReference type="GO" id="GO:0065002">
    <property type="term" value="P:intracellular protein transmembrane transport"/>
    <property type="evidence" value="ECO:0007669"/>
    <property type="project" value="UniProtKB-UniRule"/>
</dbReference>
<feature type="transmembrane region" description="Helical" evidence="10">
    <location>
        <begin position="177"/>
        <end position="199"/>
    </location>
</feature>